<proteinExistence type="inferred from homology"/>
<dbReference type="InterPro" id="IPR039425">
    <property type="entry name" value="RNA_pol_sigma-70-like"/>
</dbReference>
<dbReference type="Gene3D" id="1.10.10.10">
    <property type="entry name" value="Winged helix-like DNA-binding domain superfamily/Winged helix DNA-binding domain"/>
    <property type="match status" value="1"/>
</dbReference>
<keyword evidence="3" id="KW-0731">Sigma factor</keyword>
<accession>A0A369A5Q2</accession>
<sequence length="179" mass="20719">MPLKPAFIKDDLAQALKTKSQGAFNQVYEMYAPTLYGIILKIVKSEENAQDVLQESFIKIWKNIDAYDASKGTLFTWMLRIARNTAIDYTRSKKNQDKIRMDDHFVHIQKIPTDEITSDHIGLRDVISNLKPEYQHVIETVYIYGYTQEQASEKLNLPIGTVKSRIRKAIKILKEILND</sequence>
<dbReference type="SUPFAM" id="SSF88946">
    <property type="entry name" value="Sigma2 domain of RNA polymerase sigma factors"/>
    <property type="match status" value="1"/>
</dbReference>
<dbReference type="EMBL" id="QPJS01000002">
    <property type="protein sequence ID" value="RCX03676.1"/>
    <property type="molecule type" value="Genomic_DNA"/>
</dbReference>
<dbReference type="InterPro" id="IPR013325">
    <property type="entry name" value="RNA_pol_sigma_r2"/>
</dbReference>
<feature type="domain" description="RNA polymerase sigma factor 70 region 4 type 2" evidence="6">
    <location>
        <begin position="123"/>
        <end position="171"/>
    </location>
</feature>
<dbReference type="GO" id="GO:0016987">
    <property type="term" value="F:sigma factor activity"/>
    <property type="evidence" value="ECO:0007669"/>
    <property type="project" value="UniProtKB-KW"/>
</dbReference>
<dbReference type="InterPro" id="IPR036388">
    <property type="entry name" value="WH-like_DNA-bd_sf"/>
</dbReference>
<dbReference type="SUPFAM" id="SSF88659">
    <property type="entry name" value="Sigma3 and sigma4 domains of RNA polymerase sigma factors"/>
    <property type="match status" value="1"/>
</dbReference>
<dbReference type="InterPro" id="IPR014284">
    <property type="entry name" value="RNA_pol_sigma-70_dom"/>
</dbReference>
<evidence type="ECO:0000256" key="3">
    <source>
        <dbReference type="ARBA" id="ARBA00023082"/>
    </source>
</evidence>
<name>A0A369A5Q2_9FLAO</name>
<dbReference type="InterPro" id="IPR013324">
    <property type="entry name" value="RNA_pol_sigma_r3/r4-like"/>
</dbReference>
<organism evidence="7 8">
    <name type="scientific">Schleiferia thermophila</name>
    <dbReference type="NCBI Taxonomy" id="884107"/>
    <lineage>
        <taxon>Bacteria</taxon>
        <taxon>Pseudomonadati</taxon>
        <taxon>Bacteroidota</taxon>
        <taxon>Flavobacteriia</taxon>
        <taxon>Flavobacteriales</taxon>
        <taxon>Schleiferiaceae</taxon>
        <taxon>Schleiferia</taxon>
    </lineage>
</organism>
<dbReference type="PANTHER" id="PTHR43133:SF62">
    <property type="entry name" value="RNA POLYMERASE SIGMA FACTOR SIGZ"/>
    <property type="match status" value="1"/>
</dbReference>
<gene>
    <name evidence="7" type="ORF">DES35_102127</name>
</gene>
<reference evidence="7 8" key="1">
    <citation type="submission" date="2018-07" db="EMBL/GenBank/DDBJ databases">
        <title>Genomic Encyclopedia of Type Strains, Phase IV (KMG-IV): sequencing the most valuable type-strain genomes for metagenomic binning, comparative biology and taxonomic classification.</title>
        <authorList>
            <person name="Goeker M."/>
        </authorList>
    </citation>
    <scope>NUCLEOTIDE SEQUENCE [LARGE SCALE GENOMIC DNA]</scope>
    <source>
        <strain evidence="7 8">DSM 21410</strain>
    </source>
</reference>
<keyword evidence="2" id="KW-0805">Transcription regulation</keyword>
<dbReference type="PANTHER" id="PTHR43133">
    <property type="entry name" value="RNA POLYMERASE ECF-TYPE SIGMA FACTO"/>
    <property type="match status" value="1"/>
</dbReference>
<dbReference type="GO" id="GO:0003677">
    <property type="term" value="F:DNA binding"/>
    <property type="evidence" value="ECO:0007669"/>
    <property type="project" value="InterPro"/>
</dbReference>
<dbReference type="InterPro" id="IPR013249">
    <property type="entry name" value="RNA_pol_sigma70_r4_t2"/>
</dbReference>
<protein>
    <submittedName>
        <fullName evidence="7">RNA polymerase sigma-70 factor (ECF subfamily)</fullName>
    </submittedName>
</protein>
<evidence type="ECO:0000256" key="2">
    <source>
        <dbReference type="ARBA" id="ARBA00023015"/>
    </source>
</evidence>
<dbReference type="Proteomes" id="UP000253517">
    <property type="component" value="Unassembled WGS sequence"/>
</dbReference>
<dbReference type="Pfam" id="PF08281">
    <property type="entry name" value="Sigma70_r4_2"/>
    <property type="match status" value="1"/>
</dbReference>
<dbReference type="NCBIfam" id="TIGR02937">
    <property type="entry name" value="sigma70-ECF"/>
    <property type="match status" value="1"/>
</dbReference>
<dbReference type="GO" id="GO:0006352">
    <property type="term" value="P:DNA-templated transcription initiation"/>
    <property type="evidence" value="ECO:0007669"/>
    <property type="project" value="InterPro"/>
</dbReference>
<evidence type="ECO:0000313" key="8">
    <source>
        <dbReference type="Proteomes" id="UP000253517"/>
    </source>
</evidence>
<evidence type="ECO:0000259" key="6">
    <source>
        <dbReference type="Pfam" id="PF08281"/>
    </source>
</evidence>
<dbReference type="Gene3D" id="1.10.1740.10">
    <property type="match status" value="1"/>
</dbReference>
<evidence type="ECO:0000256" key="1">
    <source>
        <dbReference type="ARBA" id="ARBA00010641"/>
    </source>
</evidence>
<keyword evidence="8" id="KW-1185">Reference proteome</keyword>
<evidence type="ECO:0000256" key="4">
    <source>
        <dbReference type="ARBA" id="ARBA00023163"/>
    </source>
</evidence>
<dbReference type="CDD" id="cd06171">
    <property type="entry name" value="Sigma70_r4"/>
    <property type="match status" value="1"/>
</dbReference>
<evidence type="ECO:0000313" key="7">
    <source>
        <dbReference type="EMBL" id="RCX03676.1"/>
    </source>
</evidence>
<comment type="similarity">
    <text evidence="1">Belongs to the sigma-70 factor family. ECF subfamily.</text>
</comment>
<dbReference type="InterPro" id="IPR007627">
    <property type="entry name" value="RNA_pol_sigma70_r2"/>
</dbReference>
<comment type="caution">
    <text evidence="7">The sequence shown here is derived from an EMBL/GenBank/DDBJ whole genome shotgun (WGS) entry which is preliminary data.</text>
</comment>
<evidence type="ECO:0000259" key="5">
    <source>
        <dbReference type="Pfam" id="PF04542"/>
    </source>
</evidence>
<keyword evidence="4" id="KW-0804">Transcription</keyword>
<dbReference type="AlphaFoldDB" id="A0A369A5Q2"/>
<feature type="domain" description="RNA polymerase sigma-70 region 2" evidence="5">
    <location>
        <begin position="28"/>
        <end position="94"/>
    </location>
</feature>
<dbReference type="RefSeq" id="WP_037359313.1">
    <property type="nucleotide sequence ID" value="NZ_BHZF01000002.1"/>
</dbReference>
<dbReference type="Pfam" id="PF04542">
    <property type="entry name" value="Sigma70_r2"/>
    <property type="match status" value="1"/>
</dbReference>